<feature type="transmembrane region" description="Helical" evidence="1">
    <location>
        <begin position="129"/>
        <end position="150"/>
    </location>
</feature>
<dbReference type="RefSeq" id="XP_044552437.1">
    <property type="nucleotide sequence ID" value="XM_044695912.1"/>
</dbReference>
<feature type="transmembrane region" description="Helical" evidence="1">
    <location>
        <begin position="162"/>
        <end position="182"/>
    </location>
</feature>
<keyword evidence="1" id="KW-0812">Transmembrane</keyword>
<keyword evidence="1" id="KW-1133">Transmembrane helix</keyword>
<keyword evidence="1" id="KW-0472">Membrane</keyword>
<gene>
    <name evidence="2" type="ORF">C9374_000609</name>
</gene>
<name>A0AA88GT79_NAELO</name>
<reference evidence="2 3" key="1">
    <citation type="journal article" date="2018" name="BMC Genomics">
        <title>The genome of Naegleria lovaniensis, the basis for a comparative approach to unravel pathogenicity factors of the human pathogenic amoeba N. fowleri.</title>
        <authorList>
            <person name="Liechti N."/>
            <person name="Schurch N."/>
            <person name="Bruggmann R."/>
            <person name="Wittwer M."/>
        </authorList>
    </citation>
    <scope>NUCLEOTIDE SEQUENCE [LARGE SCALE GENOMIC DNA]</scope>
    <source>
        <strain evidence="2 3">ATCC 30569</strain>
    </source>
</reference>
<proteinExistence type="predicted"/>
<dbReference type="GeneID" id="68093071"/>
<feature type="transmembrane region" description="Helical" evidence="1">
    <location>
        <begin position="242"/>
        <end position="267"/>
    </location>
</feature>
<dbReference type="AlphaFoldDB" id="A0AA88GT79"/>
<dbReference type="EMBL" id="PYSW02000010">
    <property type="protein sequence ID" value="KAG2388445.1"/>
    <property type="molecule type" value="Genomic_DNA"/>
</dbReference>
<dbReference type="Proteomes" id="UP000816034">
    <property type="component" value="Unassembled WGS sequence"/>
</dbReference>
<protein>
    <submittedName>
        <fullName evidence="2">Uncharacterized protein</fullName>
    </submittedName>
</protein>
<dbReference type="PANTHER" id="PTHR15887">
    <property type="entry name" value="TRANSMEMBRANE PROTEIN 69"/>
    <property type="match status" value="1"/>
</dbReference>
<sequence>MLKRPLLAKFYGRNLLLGGSSEGARVLHHFKLLSLINNNSFRHFSIGSRNLQQENSSSQKPSIEKTLEQDFPSLKKSSSNAASTQAGKPKTVSSFFKSPFIKTQDERNQYLGTFREIISVSLKEIPNSVVAIATILFLPLAFGTTSFYFSSLPASVLLEYQLNYASMLLILFGSTHLGLEFANFVNKEKFRSFLEAQKSVSPFTPSKQQENTVPVDVEKELEARKTSHSVVRGVLCSLPPMVGFLCLSLPVLQSTLLLSLTFIVLSYYDAYLTARGLAPQWFTSLKIPFTIIIVATLIVSFFFYIVYGAMQQFEKSTEQELAQFEKKSRARSREGIDFLAVAEAKKNRLKTLSTQSPDKPESE</sequence>
<keyword evidence="3" id="KW-1185">Reference proteome</keyword>
<dbReference type="PANTHER" id="PTHR15887:SF1">
    <property type="entry name" value="TRANSMEMBRANE PROTEIN 69"/>
    <property type="match status" value="1"/>
</dbReference>
<evidence type="ECO:0000313" key="2">
    <source>
        <dbReference type="EMBL" id="KAG2388445.1"/>
    </source>
</evidence>
<dbReference type="InterPro" id="IPR021836">
    <property type="entry name" value="DUF3429"/>
</dbReference>
<dbReference type="Pfam" id="PF11911">
    <property type="entry name" value="DUF3429"/>
    <property type="match status" value="1"/>
</dbReference>
<comment type="caution">
    <text evidence="2">The sequence shown here is derived from an EMBL/GenBank/DDBJ whole genome shotgun (WGS) entry which is preliminary data.</text>
</comment>
<organism evidence="2 3">
    <name type="scientific">Naegleria lovaniensis</name>
    <name type="common">Amoeba</name>
    <dbReference type="NCBI Taxonomy" id="51637"/>
    <lineage>
        <taxon>Eukaryota</taxon>
        <taxon>Discoba</taxon>
        <taxon>Heterolobosea</taxon>
        <taxon>Tetramitia</taxon>
        <taxon>Eutetramitia</taxon>
        <taxon>Vahlkampfiidae</taxon>
        <taxon>Naegleria</taxon>
    </lineage>
</organism>
<evidence type="ECO:0000256" key="1">
    <source>
        <dbReference type="SAM" id="Phobius"/>
    </source>
</evidence>
<evidence type="ECO:0000313" key="3">
    <source>
        <dbReference type="Proteomes" id="UP000816034"/>
    </source>
</evidence>
<feature type="transmembrane region" description="Helical" evidence="1">
    <location>
        <begin position="287"/>
        <end position="307"/>
    </location>
</feature>
<accession>A0AA88GT79</accession>